<keyword evidence="3" id="KW-1185">Reference proteome</keyword>
<evidence type="ECO:0000313" key="2">
    <source>
        <dbReference type="EMBL" id="KAF3840044.1"/>
    </source>
</evidence>
<dbReference type="AlphaFoldDB" id="A0A7J5XSD3"/>
<reference evidence="2 3" key="1">
    <citation type="submission" date="2020-03" db="EMBL/GenBank/DDBJ databases">
        <title>Dissostichus mawsoni Genome sequencing and assembly.</title>
        <authorList>
            <person name="Park H."/>
        </authorList>
    </citation>
    <scope>NUCLEOTIDE SEQUENCE [LARGE SCALE GENOMIC DNA]</scope>
    <source>
        <strain evidence="2">DM0001</strain>
        <tissue evidence="2">Muscle</tissue>
    </source>
</reference>
<accession>A0A7J5XSD3</accession>
<sequence>MRSWKLEREARRRRRRGGGGREEEEEEEEWRRGEEEERMMDGIRLPAELGRENEEQELGKG</sequence>
<feature type="compositionally biased region" description="Basic and acidic residues" evidence="1">
    <location>
        <begin position="1"/>
        <end position="10"/>
    </location>
</feature>
<comment type="caution">
    <text evidence="2">The sequence shown here is derived from an EMBL/GenBank/DDBJ whole genome shotgun (WGS) entry which is preliminary data.</text>
</comment>
<feature type="region of interest" description="Disordered" evidence="1">
    <location>
        <begin position="1"/>
        <end position="61"/>
    </location>
</feature>
<name>A0A7J5XSD3_DISMA</name>
<dbReference type="EMBL" id="JAAKFY010000021">
    <property type="protein sequence ID" value="KAF3840044.1"/>
    <property type="molecule type" value="Genomic_DNA"/>
</dbReference>
<protein>
    <submittedName>
        <fullName evidence="2">Uncharacterized protein</fullName>
    </submittedName>
</protein>
<organism evidence="2 3">
    <name type="scientific">Dissostichus mawsoni</name>
    <name type="common">Antarctic cod</name>
    <dbReference type="NCBI Taxonomy" id="36200"/>
    <lineage>
        <taxon>Eukaryota</taxon>
        <taxon>Metazoa</taxon>
        <taxon>Chordata</taxon>
        <taxon>Craniata</taxon>
        <taxon>Vertebrata</taxon>
        <taxon>Euteleostomi</taxon>
        <taxon>Actinopterygii</taxon>
        <taxon>Neopterygii</taxon>
        <taxon>Teleostei</taxon>
        <taxon>Neoteleostei</taxon>
        <taxon>Acanthomorphata</taxon>
        <taxon>Eupercaria</taxon>
        <taxon>Perciformes</taxon>
        <taxon>Notothenioidei</taxon>
        <taxon>Nototheniidae</taxon>
        <taxon>Dissostichus</taxon>
    </lineage>
</organism>
<gene>
    <name evidence="2" type="ORF">F7725_018761</name>
</gene>
<dbReference type="Proteomes" id="UP000518266">
    <property type="component" value="Unassembled WGS sequence"/>
</dbReference>
<proteinExistence type="predicted"/>
<feature type="compositionally biased region" description="Basic and acidic residues" evidence="1">
    <location>
        <begin position="29"/>
        <end position="41"/>
    </location>
</feature>
<feature type="compositionally biased region" description="Basic and acidic residues" evidence="1">
    <location>
        <begin position="49"/>
        <end position="61"/>
    </location>
</feature>
<evidence type="ECO:0000313" key="3">
    <source>
        <dbReference type="Proteomes" id="UP000518266"/>
    </source>
</evidence>
<evidence type="ECO:0000256" key="1">
    <source>
        <dbReference type="SAM" id="MobiDB-lite"/>
    </source>
</evidence>